<dbReference type="Proteomes" id="UP001595528">
    <property type="component" value="Unassembled WGS sequence"/>
</dbReference>
<accession>A0ABV7KYY4</accession>
<dbReference type="RefSeq" id="WP_379899577.1">
    <property type="nucleotide sequence ID" value="NZ_JBHRTR010000023.1"/>
</dbReference>
<name>A0ABV7KYY4_9PROT</name>
<organism evidence="1 2">
    <name type="scientific">Marinibaculum pumilum</name>
    <dbReference type="NCBI Taxonomy" id="1766165"/>
    <lineage>
        <taxon>Bacteria</taxon>
        <taxon>Pseudomonadati</taxon>
        <taxon>Pseudomonadota</taxon>
        <taxon>Alphaproteobacteria</taxon>
        <taxon>Rhodospirillales</taxon>
        <taxon>Rhodospirillaceae</taxon>
        <taxon>Marinibaculum</taxon>
    </lineage>
</organism>
<keyword evidence="2" id="KW-1185">Reference proteome</keyword>
<evidence type="ECO:0000313" key="2">
    <source>
        <dbReference type="Proteomes" id="UP001595528"/>
    </source>
</evidence>
<protein>
    <submittedName>
        <fullName evidence="1">Uncharacterized protein</fullName>
    </submittedName>
</protein>
<dbReference type="EMBL" id="JBHRTR010000023">
    <property type="protein sequence ID" value="MFC3227409.1"/>
    <property type="molecule type" value="Genomic_DNA"/>
</dbReference>
<evidence type="ECO:0000313" key="1">
    <source>
        <dbReference type="EMBL" id="MFC3227409.1"/>
    </source>
</evidence>
<comment type="caution">
    <text evidence="1">The sequence shown here is derived from an EMBL/GenBank/DDBJ whole genome shotgun (WGS) entry which is preliminary data.</text>
</comment>
<sequence>MTQKNILEDTEDRLAGLRLGLPTVFTFAWHGRSVRVRCDGQDDDMHLTAFADLGPLPFTSEASEQRGRLKDLLRWQSRSDDRKLALHRGRLTLILRKPFDGPLSAEAILAKTVVMLLDARPMARLVDEVRTGAV</sequence>
<gene>
    <name evidence="1" type="ORF">ACFOGJ_09220</name>
</gene>
<reference evidence="2" key="1">
    <citation type="journal article" date="2019" name="Int. J. Syst. Evol. Microbiol.">
        <title>The Global Catalogue of Microorganisms (GCM) 10K type strain sequencing project: providing services to taxonomists for standard genome sequencing and annotation.</title>
        <authorList>
            <consortium name="The Broad Institute Genomics Platform"/>
            <consortium name="The Broad Institute Genome Sequencing Center for Infectious Disease"/>
            <person name="Wu L."/>
            <person name="Ma J."/>
        </authorList>
    </citation>
    <scope>NUCLEOTIDE SEQUENCE [LARGE SCALE GENOMIC DNA]</scope>
    <source>
        <strain evidence="2">KCTC 42964</strain>
    </source>
</reference>
<proteinExistence type="predicted"/>